<dbReference type="EMBL" id="JBCLPP010000034">
    <property type="protein sequence ID" value="MEY8246133.1"/>
    <property type="molecule type" value="Genomic_DNA"/>
</dbReference>
<evidence type="ECO:0000313" key="4">
    <source>
        <dbReference type="Proteomes" id="UP001565200"/>
    </source>
</evidence>
<comment type="caution">
    <text evidence="3">The sequence shown here is derived from an EMBL/GenBank/DDBJ whole genome shotgun (WGS) entry which is preliminary data.</text>
</comment>
<sequence>MKHCTITGLILTVLAICLTQIDAQAAKTVKIKLTGTAFENILMTVGQSGRTEVISQMPYILEVPKSELPLKLKFQSEHYLYFDIDVPKKPYDTTGHVYLVKVNETATNWNYNNLAANSANAPHNAPVMGQTILDGPVKGLDLSRKINVAPVTGAINDKTVAVIICNEEYEMAENVDNATNDGLAFKEYCIKTLGIPSRNIKYGENLSFGKMRKNINDALDLAGLFNDEAKLIVYYAGHGIPDNKTKDAFLMPVDADGTDTDICLSLKGLYDKLNASDLKQCVVFLDACFSGEQRDGSMIVAARGVKIKPKEAEPQGKTVVFSATSGNETAFSYKQENHGLFTYYLLDKLQSSKGKASLGELAEHLKEKVSIASRQINNMPQTPTVSVAAGVSDNWKSLKLNK</sequence>
<dbReference type="Proteomes" id="UP001565200">
    <property type="component" value="Unassembled WGS sequence"/>
</dbReference>
<protein>
    <submittedName>
        <fullName evidence="3">Caspase family protein</fullName>
        <ecNumber evidence="3">3.4.22.-</ecNumber>
    </submittedName>
</protein>
<evidence type="ECO:0000259" key="2">
    <source>
        <dbReference type="Pfam" id="PF00656"/>
    </source>
</evidence>
<dbReference type="SUPFAM" id="SSF52129">
    <property type="entry name" value="Caspase-like"/>
    <property type="match status" value="1"/>
</dbReference>
<reference evidence="3 4" key="1">
    <citation type="submission" date="2024-03" db="EMBL/GenBank/DDBJ databases">
        <title>Mouse gut bacterial collection (mGBC) of GemPharmatech.</title>
        <authorList>
            <person name="He Y."/>
            <person name="Dong L."/>
            <person name="Wu D."/>
            <person name="Gao X."/>
            <person name="Lin Z."/>
        </authorList>
    </citation>
    <scope>NUCLEOTIDE SEQUENCE [LARGE SCALE GENOMIC DNA]</scope>
    <source>
        <strain evidence="3 4">54-13</strain>
    </source>
</reference>
<dbReference type="InterPro" id="IPR052039">
    <property type="entry name" value="Caspase-related_regulators"/>
</dbReference>
<keyword evidence="4" id="KW-1185">Reference proteome</keyword>
<dbReference type="InterPro" id="IPR011600">
    <property type="entry name" value="Pept_C14_caspase"/>
</dbReference>
<feature type="chain" id="PRO_5047419278" evidence="1">
    <location>
        <begin position="26"/>
        <end position="402"/>
    </location>
</feature>
<proteinExistence type="predicted"/>
<accession>A0ABV4CXJ4</accession>
<dbReference type="PANTHER" id="PTHR22576">
    <property type="entry name" value="MUCOSA ASSOCIATED LYMPHOID TISSUE LYMPHOMA TRANSLOCATION PROTEIN 1/PARACASPASE"/>
    <property type="match status" value="1"/>
</dbReference>
<organism evidence="3 4">
    <name type="scientific">Heminiphilus faecis</name>
    <dbReference type="NCBI Taxonomy" id="2601703"/>
    <lineage>
        <taxon>Bacteria</taxon>
        <taxon>Pseudomonadati</taxon>
        <taxon>Bacteroidota</taxon>
        <taxon>Bacteroidia</taxon>
        <taxon>Bacteroidales</taxon>
        <taxon>Muribaculaceae</taxon>
        <taxon>Heminiphilus</taxon>
    </lineage>
</organism>
<dbReference type="EC" id="3.4.22.-" evidence="3"/>
<evidence type="ECO:0000313" key="3">
    <source>
        <dbReference type="EMBL" id="MEY8246133.1"/>
    </source>
</evidence>
<dbReference type="PANTHER" id="PTHR22576:SF37">
    <property type="entry name" value="MUCOSA-ASSOCIATED LYMPHOID TISSUE LYMPHOMA TRANSLOCATION PROTEIN 1"/>
    <property type="match status" value="1"/>
</dbReference>
<gene>
    <name evidence="3" type="ORF">AAK873_10970</name>
</gene>
<name>A0ABV4CXJ4_9BACT</name>
<dbReference type="Gene3D" id="3.40.50.1460">
    <property type="match status" value="1"/>
</dbReference>
<dbReference type="InterPro" id="IPR029030">
    <property type="entry name" value="Caspase-like_dom_sf"/>
</dbReference>
<keyword evidence="3" id="KW-0378">Hydrolase</keyword>
<dbReference type="RefSeq" id="WP_121698594.1">
    <property type="nucleotide sequence ID" value="NZ_JBCLPP010000034.1"/>
</dbReference>
<keyword evidence="1" id="KW-0732">Signal</keyword>
<dbReference type="GO" id="GO:0016787">
    <property type="term" value="F:hydrolase activity"/>
    <property type="evidence" value="ECO:0007669"/>
    <property type="project" value="UniProtKB-KW"/>
</dbReference>
<evidence type="ECO:0000256" key="1">
    <source>
        <dbReference type="SAM" id="SignalP"/>
    </source>
</evidence>
<dbReference type="Pfam" id="PF00656">
    <property type="entry name" value="Peptidase_C14"/>
    <property type="match status" value="1"/>
</dbReference>
<feature type="signal peptide" evidence="1">
    <location>
        <begin position="1"/>
        <end position="25"/>
    </location>
</feature>
<feature type="domain" description="Peptidase C14 caspase" evidence="2">
    <location>
        <begin position="159"/>
        <end position="385"/>
    </location>
</feature>